<dbReference type="PANTHER" id="PTHR36700:SF1">
    <property type="entry name" value="CRISPR SYSTEM CMR SUBUNIT CMR4"/>
    <property type="match status" value="1"/>
</dbReference>
<evidence type="ECO:0000259" key="2">
    <source>
        <dbReference type="Pfam" id="PF03787"/>
    </source>
</evidence>
<gene>
    <name evidence="3" type="ORF">SAMN05192553_1187</name>
</gene>
<dbReference type="GO" id="GO:0051607">
    <property type="term" value="P:defense response to virus"/>
    <property type="evidence" value="ECO:0007669"/>
    <property type="project" value="UniProtKB-KW"/>
</dbReference>
<evidence type="ECO:0000313" key="3">
    <source>
        <dbReference type="EMBL" id="SEJ81857.1"/>
    </source>
</evidence>
<accession>A0A1H7BZT6</accession>
<dbReference type="PANTHER" id="PTHR36700">
    <property type="entry name" value="CRISPR SYSTEM CMR SUBUNIT CMR4"/>
    <property type="match status" value="1"/>
</dbReference>
<keyword evidence="4" id="KW-1185">Reference proteome</keyword>
<dbReference type="InterPro" id="IPR013410">
    <property type="entry name" value="CRISPR-assoc_RAMP_Cmr4"/>
</dbReference>
<dbReference type="OrthoDB" id="9789361at2"/>
<proteinExistence type="predicted"/>
<dbReference type="Pfam" id="PF03787">
    <property type="entry name" value="RAMPs"/>
    <property type="match status" value="1"/>
</dbReference>
<dbReference type="InterPro" id="IPR005537">
    <property type="entry name" value="RAMP_III_fam"/>
</dbReference>
<dbReference type="RefSeq" id="WP_092178907.1">
    <property type="nucleotide sequence ID" value="NZ_FNZH01000018.1"/>
</dbReference>
<dbReference type="EMBL" id="FNZH01000018">
    <property type="protein sequence ID" value="SEJ81857.1"/>
    <property type="molecule type" value="Genomic_DNA"/>
</dbReference>
<dbReference type="Proteomes" id="UP000199403">
    <property type="component" value="Unassembled WGS sequence"/>
</dbReference>
<feature type="domain" description="CRISPR type III-associated protein" evidence="2">
    <location>
        <begin position="10"/>
        <end position="264"/>
    </location>
</feature>
<name>A0A1H7BZT6_9BACT</name>
<sequence>MGKINKIYAIKCLTNLHVGSGQTNFGVVDNLVQRDVNTNLPTIHSSSLKGALREFFSHAWPDTEDPGENGQWKFLPVFGDQNKPGQWQFLSADLVSRPVRSNVSPYFNATSPTVIRKLIEKMNDFRIAVPNELENLAGLEVSQGRPLVFERAFDNAIIEESDWLARSTENSRKLSLSPMILDLLGANLLLMHPDDFQQLEFPVIARNQLDNGESKNLWYEEVVPYDSRFASFIIQSEECRNEFDKALEGFVQIGANASVGYGLCSMYQTLMP</sequence>
<organism evidence="3 4">
    <name type="scientific">Cyclobacterium xiamenense</name>
    <dbReference type="NCBI Taxonomy" id="1297121"/>
    <lineage>
        <taxon>Bacteria</taxon>
        <taxon>Pseudomonadati</taxon>
        <taxon>Bacteroidota</taxon>
        <taxon>Cytophagia</taxon>
        <taxon>Cytophagales</taxon>
        <taxon>Cyclobacteriaceae</taxon>
        <taxon>Cyclobacterium</taxon>
    </lineage>
</organism>
<evidence type="ECO:0000313" key="4">
    <source>
        <dbReference type="Proteomes" id="UP000199403"/>
    </source>
</evidence>
<dbReference type="STRING" id="1416801.SAMN05192553_1187"/>
<protein>
    <submittedName>
        <fullName evidence="3">CRISPR-associated protein, Cmr4 family</fullName>
    </submittedName>
</protein>
<reference evidence="4" key="1">
    <citation type="submission" date="2016-10" db="EMBL/GenBank/DDBJ databases">
        <authorList>
            <person name="Varghese N."/>
            <person name="Submissions S."/>
        </authorList>
    </citation>
    <scope>NUCLEOTIDE SEQUENCE [LARGE SCALE GENOMIC DNA]</scope>
    <source>
        <strain evidence="4">IBRC-M 10761</strain>
    </source>
</reference>
<evidence type="ECO:0000256" key="1">
    <source>
        <dbReference type="ARBA" id="ARBA00023118"/>
    </source>
</evidence>
<dbReference type="AlphaFoldDB" id="A0A1H7BZT6"/>
<dbReference type="NCBIfam" id="TIGR02580">
    <property type="entry name" value="cas_RAMP_Cmr4"/>
    <property type="match status" value="1"/>
</dbReference>
<keyword evidence="1" id="KW-0051">Antiviral defense</keyword>